<reference evidence="8" key="1">
    <citation type="submission" date="2020-11" db="EMBL/GenBank/DDBJ databases">
        <authorList>
            <person name="Tran Van P."/>
        </authorList>
    </citation>
    <scope>NUCLEOTIDE SEQUENCE</scope>
</reference>
<dbReference type="OrthoDB" id="5821688at2759"/>
<dbReference type="CDD" id="cd07061">
    <property type="entry name" value="HP_HAP_like"/>
    <property type="match status" value="1"/>
</dbReference>
<sequence>MGESHDISTLRLIQVVHRHGDRTPVLFVPNDPYINASIYWPEGVGELTLEGKYRMYRLGQFLRQEYDSFLGHNFSPREVYARSSLCSRCLESLSLLLSGAYPPNNTVWQWSNGSDVELAHQWQPFPIETFMPEKYDAILDVEKHCPKADEEMNKIFNSEKVVKLLEENAEFLANLSESVGMEINSLKLTNRVYEDLTLEHNRGYK</sequence>
<dbReference type="GO" id="GO:0003993">
    <property type="term" value="F:acid phosphatase activity"/>
    <property type="evidence" value="ECO:0007669"/>
    <property type="project" value="UniProtKB-EC"/>
</dbReference>
<keyword evidence="5" id="KW-0378">Hydrolase</keyword>
<evidence type="ECO:0000256" key="4">
    <source>
        <dbReference type="ARBA" id="ARBA00022729"/>
    </source>
</evidence>
<gene>
    <name evidence="8" type="ORF">ONB1V03_LOCUS5565</name>
</gene>
<dbReference type="EMBL" id="CAJPVJ010002265">
    <property type="protein sequence ID" value="CAG2166036.1"/>
    <property type="molecule type" value="Genomic_DNA"/>
</dbReference>
<evidence type="ECO:0000256" key="6">
    <source>
        <dbReference type="ARBA" id="ARBA00023157"/>
    </source>
</evidence>
<comment type="similarity">
    <text evidence="2">Belongs to the histidine acid phosphatase family.</text>
</comment>
<evidence type="ECO:0000256" key="5">
    <source>
        <dbReference type="ARBA" id="ARBA00022801"/>
    </source>
</evidence>
<dbReference type="PANTHER" id="PTHR11567:SF211">
    <property type="entry name" value="PROSTATIC ACID PHOSPHATASE"/>
    <property type="match status" value="1"/>
</dbReference>
<comment type="catalytic activity">
    <reaction evidence="1">
        <text>a phosphate monoester + H2O = an alcohol + phosphate</text>
        <dbReference type="Rhea" id="RHEA:15017"/>
        <dbReference type="ChEBI" id="CHEBI:15377"/>
        <dbReference type="ChEBI" id="CHEBI:30879"/>
        <dbReference type="ChEBI" id="CHEBI:43474"/>
        <dbReference type="ChEBI" id="CHEBI:67140"/>
        <dbReference type="EC" id="3.1.3.2"/>
    </reaction>
</comment>
<accession>A0A7R9LQP6</accession>
<proteinExistence type="inferred from homology"/>
<evidence type="ECO:0000256" key="7">
    <source>
        <dbReference type="ARBA" id="ARBA00023180"/>
    </source>
</evidence>
<organism evidence="8">
    <name type="scientific">Oppiella nova</name>
    <dbReference type="NCBI Taxonomy" id="334625"/>
    <lineage>
        <taxon>Eukaryota</taxon>
        <taxon>Metazoa</taxon>
        <taxon>Ecdysozoa</taxon>
        <taxon>Arthropoda</taxon>
        <taxon>Chelicerata</taxon>
        <taxon>Arachnida</taxon>
        <taxon>Acari</taxon>
        <taxon>Acariformes</taxon>
        <taxon>Sarcoptiformes</taxon>
        <taxon>Oribatida</taxon>
        <taxon>Brachypylina</taxon>
        <taxon>Oppioidea</taxon>
        <taxon>Oppiidae</taxon>
        <taxon>Oppiella</taxon>
    </lineage>
</organism>
<evidence type="ECO:0000256" key="2">
    <source>
        <dbReference type="ARBA" id="ARBA00005375"/>
    </source>
</evidence>
<evidence type="ECO:0000256" key="3">
    <source>
        <dbReference type="ARBA" id="ARBA00012646"/>
    </source>
</evidence>
<dbReference type="InterPro" id="IPR050645">
    <property type="entry name" value="Histidine_acid_phosphatase"/>
</dbReference>
<dbReference type="AlphaFoldDB" id="A0A7R9LQP6"/>
<dbReference type="InterPro" id="IPR000560">
    <property type="entry name" value="His_Pase_clade-2"/>
</dbReference>
<evidence type="ECO:0000313" key="9">
    <source>
        <dbReference type="Proteomes" id="UP000728032"/>
    </source>
</evidence>
<dbReference type="InterPro" id="IPR029033">
    <property type="entry name" value="His_PPase_superfam"/>
</dbReference>
<keyword evidence="4" id="KW-0732">Signal</keyword>
<evidence type="ECO:0000256" key="1">
    <source>
        <dbReference type="ARBA" id="ARBA00000032"/>
    </source>
</evidence>
<dbReference type="EC" id="3.1.3.2" evidence="3"/>
<keyword evidence="9" id="KW-1185">Reference proteome</keyword>
<dbReference type="Proteomes" id="UP000728032">
    <property type="component" value="Unassembled WGS sequence"/>
</dbReference>
<keyword evidence="6" id="KW-1015">Disulfide bond</keyword>
<evidence type="ECO:0000313" key="8">
    <source>
        <dbReference type="EMBL" id="CAD7646118.1"/>
    </source>
</evidence>
<dbReference type="Gene3D" id="3.40.50.1240">
    <property type="entry name" value="Phosphoglycerate mutase-like"/>
    <property type="match status" value="1"/>
</dbReference>
<dbReference type="InterPro" id="IPR033379">
    <property type="entry name" value="Acid_Pase_AS"/>
</dbReference>
<dbReference type="PROSITE" id="PS00616">
    <property type="entry name" value="HIS_ACID_PHOSPHAT_1"/>
    <property type="match status" value="1"/>
</dbReference>
<dbReference type="Pfam" id="PF00328">
    <property type="entry name" value="His_Phos_2"/>
    <property type="match status" value="1"/>
</dbReference>
<dbReference type="EMBL" id="OC917090">
    <property type="protein sequence ID" value="CAD7646118.1"/>
    <property type="molecule type" value="Genomic_DNA"/>
</dbReference>
<dbReference type="SUPFAM" id="SSF53254">
    <property type="entry name" value="Phosphoglycerate mutase-like"/>
    <property type="match status" value="1"/>
</dbReference>
<protein>
    <recommendedName>
        <fullName evidence="3">acid phosphatase</fullName>
        <ecNumber evidence="3">3.1.3.2</ecNumber>
    </recommendedName>
</protein>
<keyword evidence="7" id="KW-0325">Glycoprotein</keyword>
<name>A0A7R9LQP6_9ACAR</name>
<dbReference type="PANTHER" id="PTHR11567">
    <property type="entry name" value="ACID PHOSPHATASE-RELATED"/>
    <property type="match status" value="1"/>
</dbReference>